<keyword evidence="1" id="KW-0175">Coiled coil</keyword>
<dbReference type="AlphaFoldDB" id="A0A3B0V7Y3"/>
<reference evidence="2" key="1">
    <citation type="submission" date="2018-06" db="EMBL/GenBank/DDBJ databases">
        <authorList>
            <person name="Zhirakovskaya E."/>
        </authorList>
    </citation>
    <scope>NUCLEOTIDE SEQUENCE</scope>
</reference>
<accession>A0A3B0V7Y3</accession>
<gene>
    <name evidence="2" type="ORF">MNBD_GAMMA01-289</name>
</gene>
<dbReference type="EMBL" id="UOEW01000241">
    <property type="protein sequence ID" value="VAW39685.1"/>
    <property type="molecule type" value="Genomic_DNA"/>
</dbReference>
<evidence type="ECO:0000313" key="2">
    <source>
        <dbReference type="EMBL" id="VAW39685.1"/>
    </source>
</evidence>
<proteinExistence type="predicted"/>
<sequence length="101" mass="11210">MIDENNKRKNLQQVLINAIARAEKAAMAAEKAAKKAKKAAKKVKKAQLKIKASKKRIIALQKSSDEKSESLRDEIIEIASKAAKKNKALKKIAKMNPTNEE</sequence>
<protein>
    <submittedName>
        <fullName evidence="2">Uncharacterized protein</fullName>
    </submittedName>
</protein>
<evidence type="ECO:0000256" key="1">
    <source>
        <dbReference type="SAM" id="Coils"/>
    </source>
</evidence>
<name>A0A3B0V7Y3_9ZZZZ</name>
<feature type="coiled-coil region" evidence="1">
    <location>
        <begin position="19"/>
        <end position="63"/>
    </location>
</feature>
<organism evidence="2">
    <name type="scientific">hydrothermal vent metagenome</name>
    <dbReference type="NCBI Taxonomy" id="652676"/>
    <lineage>
        <taxon>unclassified sequences</taxon>
        <taxon>metagenomes</taxon>
        <taxon>ecological metagenomes</taxon>
    </lineage>
</organism>